<evidence type="ECO:0000313" key="9">
    <source>
        <dbReference type="Proteomes" id="UP001321526"/>
    </source>
</evidence>
<keyword evidence="9" id="KW-1185">Reference proteome</keyword>
<dbReference type="PANTHER" id="PTHR36307:SF1">
    <property type="entry name" value="FLAGELLA BASAL BODY P-RING FORMATION PROTEIN FLGA"/>
    <property type="match status" value="1"/>
</dbReference>
<evidence type="ECO:0000313" key="8">
    <source>
        <dbReference type="EMBL" id="WFF42819.1"/>
    </source>
</evidence>
<reference evidence="8 9" key="1">
    <citation type="submission" date="2019-01" db="EMBL/GenBank/DDBJ databases">
        <title>Genome sequence of Salinicola endophyticus REST5.</title>
        <authorList>
            <person name="Nascimento F.X."/>
        </authorList>
    </citation>
    <scope>NUCLEOTIDE SEQUENCE [LARGE SCALE GENOMIC DNA]</scope>
    <source>
        <strain evidence="8 9">REST5</strain>
    </source>
</reference>
<protein>
    <recommendedName>
        <fullName evidence="3">Flagella basal body P-ring formation protein FlgA</fullName>
    </recommendedName>
</protein>
<evidence type="ECO:0000256" key="2">
    <source>
        <dbReference type="ARBA" id="ARBA00010474"/>
    </source>
</evidence>
<evidence type="ECO:0000256" key="3">
    <source>
        <dbReference type="ARBA" id="ARBA00014754"/>
    </source>
</evidence>
<name>A0ABY8FSI2_9GAMM</name>
<dbReference type="InterPro" id="IPR041231">
    <property type="entry name" value="FlgA_N"/>
</dbReference>
<dbReference type="Gene3D" id="2.30.30.760">
    <property type="match status" value="1"/>
</dbReference>
<keyword evidence="5" id="KW-0574">Periplasm</keyword>
<keyword evidence="8" id="KW-0966">Cell projection</keyword>
<sequence>MPTRIACSWIDAMTAPRSEDPQDLWLARHPRLRRLLLSGAGMLLLALFGLALLPLPSIAQAQETGNEDPLAASVKRFLLTQTRSLGDQVSVEVHDNTARLGPCAAPEPFLPRPGTPQGRVTVGVNCQGEGRARYVQATVSASVRHLVAARTIEPGDPIVASALAWRTSDVTRLQRGYLSEMPDAAGHVATRRIPAGATLTDAMVRQPWLVKRGDTVVLIAQGQGFRVSRSVEALENGGMGNTIRLKTEGNQILQGQVTGPDQLRVNF</sequence>
<dbReference type="CDD" id="cd11614">
    <property type="entry name" value="SAF_CpaB_FlgA_like"/>
    <property type="match status" value="1"/>
</dbReference>
<dbReference type="InterPro" id="IPR039246">
    <property type="entry name" value="Flagellar_FlgA"/>
</dbReference>
<dbReference type="PANTHER" id="PTHR36307">
    <property type="entry name" value="FLAGELLA BASAL BODY P-RING FORMATION PROTEIN FLGA"/>
    <property type="match status" value="1"/>
</dbReference>
<dbReference type="Pfam" id="PF13144">
    <property type="entry name" value="ChapFlgA"/>
    <property type="match status" value="1"/>
</dbReference>
<accession>A0ABY8FSI2</accession>
<evidence type="ECO:0000259" key="7">
    <source>
        <dbReference type="SMART" id="SM00858"/>
    </source>
</evidence>
<comment type="function">
    <text evidence="6">Involved in the assembly process of the P-ring formation. It may associate with FlgF on the rod constituting a structure essential for the P-ring assembly or may act as a modulator protein for the P-ring assembly.</text>
</comment>
<keyword evidence="8" id="KW-0969">Cilium</keyword>
<gene>
    <name evidence="8" type="primary">flgA</name>
    <name evidence="8" type="ORF">EVC62_15680</name>
</gene>
<dbReference type="SMART" id="SM00858">
    <property type="entry name" value="SAF"/>
    <property type="match status" value="1"/>
</dbReference>
<dbReference type="Pfam" id="PF17656">
    <property type="entry name" value="ChapFlgA_N"/>
    <property type="match status" value="1"/>
</dbReference>
<dbReference type="EMBL" id="CP035631">
    <property type="protein sequence ID" value="WFF42819.1"/>
    <property type="molecule type" value="Genomic_DNA"/>
</dbReference>
<organism evidence="8 9">
    <name type="scientific">Salinicola endophyticus</name>
    <dbReference type="NCBI Taxonomy" id="1949083"/>
    <lineage>
        <taxon>Bacteria</taxon>
        <taxon>Pseudomonadati</taxon>
        <taxon>Pseudomonadota</taxon>
        <taxon>Gammaproteobacteria</taxon>
        <taxon>Oceanospirillales</taxon>
        <taxon>Halomonadaceae</taxon>
        <taxon>Salinicola</taxon>
    </lineage>
</organism>
<keyword evidence="4" id="KW-0732">Signal</keyword>
<dbReference type="Proteomes" id="UP001321526">
    <property type="component" value="Chromosome"/>
</dbReference>
<evidence type="ECO:0000256" key="1">
    <source>
        <dbReference type="ARBA" id="ARBA00004418"/>
    </source>
</evidence>
<proteinExistence type="inferred from homology"/>
<dbReference type="NCBIfam" id="TIGR03170">
    <property type="entry name" value="flgA_cterm"/>
    <property type="match status" value="1"/>
</dbReference>
<dbReference type="InterPro" id="IPR013974">
    <property type="entry name" value="SAF"/>
</dbReference>
<dbReference type="Gene3D" id="3.90.1210.10">
    <property type="entry name" value="Antifreeze-like/N-acetylneuraminic acid synthase C-terminal domain"/>
    <property type="match status" value="1"/>
</dbReference>
<evidence type="ECO:0000256" key="5">
    <source>
        <dbReference type="ARBA" id="ARBA00022764"/>
    </source>
</evidence>
<comment type="subcellular location">
    <subcellularLocation>
        <location evidence="1">Periplasm</location>
    </subcellularLocation>
</comment>
<evidence type="ECO:0000256" key="6">
    <source>
        <dbReference type="ARBA" id="ARBA00025643"/>
    </source>
</evidence>
<comment type="similarity">
    <text evidence="2">Belongs to the FlgA family.</text>
</comment>
<keyword evidence="8" id="KW-0282">Flagellum</keyword>
<feature type="domain" description="SAF" evidence="7">
    <location>
        <begin position="143"/>
        <end position="205"/>
    </location>
</feature>
<dbReference type="InterPro" id="IPR017585">
    <property type="entry name" value="SAF_FlgA"/>
</dbReference>
<evidence type="ECO:0000256" key="4">
    <source>
        <dbReference type="ARBA" id="ARBA00022729"/>
    </source>
</evidence>